<sequence>MCDGSSPDTPHPLAGRAVAVTGTAVLTPRDAGDQWCADGIVQRAVGGLTHENIRWRNRPACRRMAEFPGHG</sequence>
<proteinExistence type="predicted"/>
<name>A0ABX6RKW2_9ACTN</name>
<dbReference type="Proteomes" id="UP000515764">
    <property type="component" value="Chromosome"/>
</dbReference>
<evidence type="ECO:0000313" key="1">
    <source>
        <dbReference type="EMBL" id="QNE80484.1"/>
    </source>
</evidence>
<keyword evidence="2" id="KW-1185">Reference proteome</keyword>
<dbReference type="RefSeq" id="WP_185392872.1">
    <property type="nucleotide sequence ID" value="NZ_BLLM01000002.1"/>
</dbReference>
<dbReference type="EMBL" id="CP045704">
    <property type="protein sequence ID" value="QNE80484.1"/>
    <property type="molecule type" value="Genomic_DNA"/>
</dbReference>
<protein>
    <submittedName>
        <fullName evidence="1">Uncharacterized protein</fullName>
    </submittedName>
</protein>
<reference evidence="2" key="1">
    <citation type="submission" date="2019-10" db="EMBL/GenBank/DDBJ databases">
        <title>Antimicrobial potential of Antarctic Bacteria.</title>
        <authorList>
            <person name="Benaud N."/>
            <person name="Edwards R.J."/>
            <person name="Ferrari B.C."/>
        </authorList>
    </citation>
    <scope>NUCLEOTIDE SEQUENCE [LARGE SCALE GENOMIC DNA]</scope>
    <source>
        <strain evidence="2">NBH77</strain>
    </source>
</reference>
<evidence type="ECO:0000313" key="2">
    <source>
        <dbReference type="Proteomes" id="UP000515764"/>
    </source>
</evidence>
<accession>A0ABX6RKW2</accession>
<gene>
    <name evidence="1" type="ORF">F0345_04590</name>
</gene>
<organism evidence="1 2">
    <name type="scientific">Streptomyces rutgersensis</name>
    <dbReference type="NCBI Taxonomy" id="53451"/>
    <lineage>
        <taxon>Bacteria</taxon>
        <taxon>Bacillati</taxon>
        <taxon>Actinomycetota</taxon>
        <taxon>Actinomycetes</taxon>
        <taxon>Kitasatosporales</taxon>
        <taxon>Streptomycetaceae</taxon>
        <taxon>Streptomyces</taxon>
        <taxon>Streptomyces diastaticus group</taxon>
    </lineage>
</organism>